<protein>
    <submittedName>
        <fullName evidence="1">Uncharacterized protein</fullName>
    </submittedName>
</protein>
<proteinExistence type="predicted"/>
<name>A0A1A8XI48_9PROT</name>
<keyword evidence="2" id="KW-1185">Reference proteome</keyword>
<gene>
    <name evidence="1" type="ORF">ACCAA_190006</name>
</gene>
<reference evidence="1 2" key="1">
    <citation type="submission" date="2016-06" db="EMBL/GenBank/DDBJ databases">
        <authorList>
            <person name="Kjaerup R.B."/>
            <person name="Dalgaard T.S."/>
            <person name="Juul-Madsen H.R."/>
        </authorList>
    </citation>
    <scope>NUCLEOTIDE SEQUENCE [LARGE SCALE GENOMIC DNA]</scope>
    <source>
        <strain evidence="1">3</strain>
    </source>
</reference>
<dbReference type="STRING" id="1860102.ACCAA_190006"/>
<organism evidence="1 2">
    <name type="scientific">Candidatus Accumulibacter aalborgensis</name>
    <dbReference type="NCBI Taxonomy" id="1860102"/>
    <lineage>
        <taxon>Bacteria</taxon>
        <taxon>Pseudomonadati</taxon>
        <taxon>Pseudomonadota</taxon>
        <taxon>Betaproteobacteria</taxon>
        <taxon>Candidatus Accumulibacter</taxon>
    </lineage>
</organism>
<dbReference type="EMBL" id="FLQX01000093">
    <property type="protein sequence ID" value="SBT04825.1"/>
    <property type="molecule type" value="Genomic_DNA"/>
</dbReference>
<accession>A0A1A8XI48</accession>
<evidence type="ECO:0000313" key="2">
    <source>
        <dbReference type="Proteomes" id="UP000199169"/>
    </source>
</evidence>
<evidence type="ECO:0000313" key="1">
    <source>
        <dbReference type="EMBL" id="SBT04825.1"/>
    </source>
</evidence>
<dbReference type="Proteomes" id="UP000199169">
    <property type="component" value="Unassembled WGS sequence"/>
</dbReference>
<dbReference type="AlphaFoldDB" id="A0A1A8XI48"/>
<sequence>MGLCGRCNDLSTASVYPICPLFASQLPTDFYSRAAESVQHFDDPKGHLDGDWTPLRYLQ</sequence>